<reference evidence="4" key="1">
    <citation type="submission" date="2017-09" db="EMBL/GenBank/DDBJ databases">
        <title>Depth-based differentiation of microbial function through sediment-hosted aquifers and enrichment of novel symbionts in the deep terrestrial subsurface.</title>
        <authorList>
            <person name="Probst A.J."/>
            <person name="Ladd B."/>
            <person name="Jarett J.K."/>
            <person name="Geller-Mcgrath D.E."/>
            <person name="Sieber C.M.K."/>
            <person name="Emerson J.B."/>
            <person name="Anantharaman K."/>
            <person name="Thomas B.C."/>
            <person name="Malmstrom R."/>
            <person name="Stieglmeier M."/>
            <person name="Klingl A."/>
            <person name="Woyke T."/>
            <person name="Ryan C.M."/>
            <person name="Banfield J.F."/>
        </authorList>
    </citation>
    <scope>NUCLEOTIDE SEQUENCE [LARGE SCALE GENOMIC DNA]</scope>
</reference>
<dbReference type="InterPro" id="IPR036291">
    <property type="entry name" value="NAD(P)-bd_dom_sf"/>
</dbReference>
<keyword evidence="2" id="KW-0560">Oxidoreductase</keyword>
<dbReference type="PROSITE" id="PS51257">
    <property type="entry name" value="PROKAR_LIPOPROTEIN"/>
    <property type="match status" value="1"/>
</dbReference>
<accession>A0A2M8EXD5</accession>
<evidence type="ECO:0008006" key="5">
    <source>
        <dbReference type="Google" id="ProtNLM"/>
    </source>
</evidence>
<dbReference type="Gene3D" id="3.40.50.720">
    <property type="entry name" value="NAD(P)-binding Rossmann-like Domain"/>
    <property type="match status" value="1"/>
</dbReference>
<dbReference type="PANTHER" id="PTHR43639">
    <property type="entry name" value="OXIDOREDUCTASE, SHORT-CHAIN DEHYDROGENASE/REDUCTASE FAMILY (AFU_ORTHOLOGUE AFUA_5G02870)"/>
    <property type="match status" value="1"/>
</dbReference>
<name>A0A2M8EXD5_9BACT</name>
<dbReference type="EMBL" id="PFSC01000135">
    <property type="protein sequence ID" value="PJC30509.1"/>
    <property type="molecule type" value="Genomic_DNA"/>
</dbReference>
<dbReference type="SUPFAM" id="SSF51735">
    <property type="entry name" value="NAD(P)-binding Rossmann-fold domains"/>
    <property type="match status" value="1"/>
</dbReference>
<comment type="similarity">
    <text evidence="1">Belongs to the short-chain dehydrogenases/reductases (SDR) family.</text>
</comment>
<dbReference type="PRINTS" id="PR00080">
    <property type="entry name" value="SDRFAMILY"/>
</dbReference>
<dbReference type="CDD" id="cd05233">
    <property type="entry name" value="SDR_c"/>
    <property type="match status" value="1"/>
</dbReference>
<dbReference type="AlphaFoldDB" id="A0A2M8EXD5"/>
<protein>
    <recommendedName>
        <fullName evidence="5">Beta-ketoacyl-ACP reductase</fullName>
    </recommendedName>
</protein>
<dbReference type="InterPro" id="IPR002347">
    <property type="entry name" value="SDR_fam"/>
</dbReference>
<proteinExistence type="inferred from homology"/>
<sequence>MNLKNKTILVTGSSSGIGQAIATACAKQGAIVLVHYRNNEKGAQATLKQVKNYAQGSVFQADLSNLAEVKILFAKITKEYPKLDCLINNAGEFLSGNLDDYDLWQSEFQNIFFTTLYVTNEFLQTKSSKGLRKIVNISSVYSFLNTGSPEGMQYCAAKAAINSLTVNLAKKLAPHILVNAVAPGYTLTPNWKGVSKKDKQTAANFTKIKRFITPEEVASVVVTLLQNDAITGEIIRIDGGLHLSEIF</sequence>
<dbReference type="Pfam" id="PF13561">
    <property type="entry name" value="adh_short_C2"/>
    <property type="match status" value="1"/>
</dbReference>
<gene>
    <name evidence="3" type="ORF">CO051_05345</name>
</gene>
<evidence type="ECO:0000256" key="1">
    <source>
        <dbReference type="ARBA" id="ARBA00006484"/>
    </source>
</evidence>
<dbReference type="PRINTS" id="PR00081">
    <property type="entry name" value="GDHRDH"/>
</dbReference>
<dbReference type="PANTHER" id="PTHR43639:SF1">
    <property type="entry name" value="SHORT-CHAIN DEHYDROGENASE_REDUCTASE FAMILY PROTEIN"/>
    <property type="match status" value="1"/>
</dbReference>
<evidence type="ECO:0000256" key="2">
    <source>
        <dbReference type="ARBA" id="ARBA00023002"/>
    </source>
</evidence>
<comment type="caution">
    <text evidence="3">The sequence shown here is derived from an EMBL/GenBank/DDBJ whole genome shotgun (WGS) entry which is preliminary data.</text>
</comment>
<organism evidence="3 4">
    <name type="scientific">Candidatus Roizmanbacteria bacterium CG_4_9_14_0_2_um_filter_39_13</name>
    <dbReference type="NCBI Taxonomy" id="1974839"/>
    <lineage>
        <taxon>Bacteria</taxon>
        <taxon>Candidatus Roizmaniibacteriota</taxon>
    </lineage>
</organism>
<dbReference type="Proteomes" id="UP000231383">
    <property type="component" value="Unassembled WGS sequence"/>
</dbReference>
<evidence type="ECO:0000313" key="4">
    <source>
        <dbReference type="Proteomes" id="UP000231383"/>
    </source>
</evidence>
<dbReference type="GO" id="GO:0016491">
    <property type="term" value="F:oxidoreductase activity"/>
    <property type="evidence" value="ECO:0007669"/>
    <property type="project" value="UniProtKB-KW"/>
</dbReference>
<evidence type="ECO:0000313" key="3">
    <source>
        <dbReference type="EMBL" id="PJC30509.1"/>
    </source>
</evidence>